<dbReference type="Proteomes" id="UP000545286">
    <property type="component" value="Unassembled WGS sequence"/>
</dbReference>
<dbReference type="RefSeq" id="WP_183624260.1">
    <property type="nucleotide sequence ID" value="NZ_JACHWJ010000002.1"/>
</dbReference>
<evidence type="ECO:0000313" key="3">
    <source>
        <dbReference type="Proteomes" id="UP000545286"/>
    </source>
</evidence>
<gene>
    <name evidence="2" type="ORF">FHX72_001645</name>
</gene>
<dbReference type="Pfam" id="PF07929">
    <property type="entry name" value="PRiA4_ORF3"/>
    <property type="match status" value="1"/>
</dbReference>
<dbReference type="AlphaFoldDB" id="A0A7W4UNN8"/>
<evidence type="ECO:0000313" key="2">
    <source>
        <dbReference type="EMBL" id="MBB2957508.1"/>
    </source>
</evidence>
<dbReference type="PANTHER" id="PTHR41878:SF1">
    <property type="entry name" value="TNPR PROTEIN"/>
    <property type="match status" value="1"/>
</dbReference>
<name>A0A7W4UNN8_9MICO</name>
<reference evidence="2 3" key="1">
    <citation type="submission" date="2020-08" db="EMBL/GenBank/DDBJ databases">
        <title>Sequencing the genomes of 1000 actinobacteria strains.</title>
        <authorList>
            <person name="Klenk H.-P."/>
        </authorList>
    </citation>
    <scope>NUCLEOTIDE SEQUENCE [LARGE SCALE GENOMIC DNA]</scope>
    <source>
        <strain evidence="2 3">DSM 20419</strain>
    </source>
</reference>
<dbReference type="Gene3D" id="3.10.290.30">
    <property type="entry name" value="MM3350-like"/>
    <property type="match status" value="1"/>
</dbReference>
<keyword evidence="3" id="KW-1185">Reference proteome</keyword>
<evidence type="ECO:0000259" key="1">
    <source>
        <dbReference type="Pfam" id="PF07929"/>
    </source>
</evidence>
<proteinExistence type="predicted"/>
<comment type="caution">
    <text evidence="2">The sequence shown here is derived from an EMBL/GenBank/DDBJ whole genome shotgun (WGS) entry which is preliminary data.</text>
</comment>
<dbReference type="EMBL" id="JACHWJ010000002">
    <property type="protein sequence ID" value="MBB2957508.1"/>
    <property type="molecule type" value="Genomic_DNA"/>
</dbReference>
<organism evidence="2 3">
    <name type="scientific">Pseudoclavibacter helvolus</name>
    <dbReference type="NCBI Taxonomy" id="255205"/>
    <lineage>
        <taxon>Bacteria</taxon>
        <taxon>Bacillati</taxon>
        <taxon>Actinomycetota</taxon>
        <taxon>Actinomycetes</taxon>
        <taxon>Micrococcales</taxon>
        <taxon>Microbacteriaceae</taxon>
        <taxon>Pseudoclavibacter</taxon>
    </lineage>
</organism>
<feature type="domain" description="Plasmid pRiA4b Orf3-like" evidence="1">
    <location>
        <begin position="57"/>
        <end position="235"/>
    </location>
</feature>
<dbReference type="InterPro" id="IPR012912">
    <property type="entry name" value="Plasmid_pRiA4b_Orf3-like"/>
</dbReference>
<dbReference type="SUPFAM" id="SSF159941">
    <property type="entry name" value="MM3350-like"/>
    <property type="match status" value="1"/>
</dbReference>
<sequence>MTSQDFGFPDADKLIQQMIAGASPDQLAAMFGGVGDALNDYRRPEPKLLPVPATTRGFRIRVDLQRTKPPVWRRIEVAGDMLMPRLHEVIQAAMGWTDSHLHRFRTGHERNAPELLTQFDLDEGDEGMLEDGVRLDQLVAKVGDRLWYDYDFGDGWGHILRVEEVLEEAPPVATCVAGKLACPPEDCGGPWGYTELADWVRGGFAEELRPEVFESAREAKSWLPEEWHPDVFDLAEANSWVSEVSREAGPVGEELSSLLNAERRHRIGALRARLALPSSAGGTEVGADAADRLTAPFRVLLEVVGDGVPLTSAGYLKPAHVEEIARRTGVSEWWIGMCNREDQTWPVAQLRNAARSLGLVAVRKGRMVPTRAGQAVAGDPQALLAHIQSRLPLGSAPHDRHSGWSALAVVGSESRAEEWRAQVSEVLFSLGWRDGSDHYSAPPAESKTMGVLELLAGATRAGRRLRGVDADVAAFARGATRRI</sequence>
<accession>A0A7W4UNN8</accession>
<protein>
    <recommendedName>
        <fullName evidence="1">Plasmid pRiA4b Orf3-like domain-containing protein</fullName>
    </recommendedName>
</protein>
<dbReference type="PANTHER" id="PTHR41878">
    <property type="entry name" value="LEXA REPRESSOR-RELATED"/>
    <property type="match status" value="1"/>
</dbReference>
<dbReference type="InterPro" id="IPR024047">
    <property type="entry name" value="MM3350-like_sf"/>
</dbReference>